<evidence type="ECO:0000256" key="17">
    <source>
        <dbReference type="ARBA" id="ARBA00044880"/>
    </source>
</evidence>
<evidence type="ECO:0000256" key="2">
    <source>
        <dbReference type="ARBA" id="ARBA00004651"/>
    </source>
</evidence>
<proteinExistence type="inferred from homology"/>
<evidence type="ECO:0000256" key="15">
    <source>
        <dbReference type="ARBA" id="ARBA00023136"/>
    </source>
</evidence>
<dbReference type="NCBIfam" id="TIGR01112">
    <property type="entry name" value="mtrD"/>
    <property type="match status" value="1"/>
</dbReference>
<dbReference type="Pfam" id="PF04207">
    <property type="entry name" value="MtrD"/>
    <property type="match status" value="1"/>
</dbReference>
<name>A0A7G9YUT8_9EURY</name>
<comment type="subcellular location">
    <subcellularLocation>
        <location evidence="2 19">Cell membrane</location>
        <topology evidence="2 19">Multi-pass membrane protein</topology>
    </subcellularLocation>
</comment>
<comment type="similarity">
    <text evidence="4 19">Belongs to the MtrD family.</text>
</comment>
<feature type="transmembrane region" description="Helical" evidence="19">
    <location>
        <begin position="170"/>
        <end position="194"/>
    </location>
</feature>
<evidence type="ECO:0000256" key="8">
    <source>
        <dbReference type="ARBA" id="ARBA00022563"/>
    </source>
</evidence>
<keyword evidence="7 19" id="KW-1003">Cell membrane</keyword>
<comment type="catalytic activity">
    <reaction evidence="17 19">
        <text>5-methyl-5,6,7,8-tetrahydromethanopterin + coenzyme M + 2 Na(+)(in) = 5,6,7,8-tetrahydromethanopterin + methyl-coenzyme M + 2 Na(+)(out)</text>
        <dbReference type="Rhea" id="RHEA:53492"/>
        <dbReference type="ChEBI" id="CHEBI:29101"/>
        <dbReference type="ChEBI" id="CHEBI:58103"/>
        <dbReference type="ChEBI" id="CHEBI:58116"/>
        <dbReference type="ChEBI" id="CHEBI:58286"/>
        <dbReference type="ChEBI" id="CHEBI:58319"/>
        <dbReference type="EC" id="7.2.1.4"/>
    </reaction>
</comment>
<accession>A0A7G9YUT8</accession>
<evidence type="ECO:0000256" key="18">
    <source>
        <dbReference type="ARBA" id="ARBA00044970"/>
    </source>
</evidence>
<evidence type="ECO:0000256" key="6">
    <source>
        <dbReference type="ARBA" id="ARBA00015129"/>
    </source>
</evidence>
<dbReference type="GO" id="GO:0012506">
    <property type="term" value="C:vesicle membrane"/>
    <property type="evidence" value="ECO:0007669"/>
    <property type="project" value="InterPro"/>
</dbReference>
<evidence type="ECO:0000256" key="11">
    <source>
        <dbReference type="ARBA" id="ARBA00022692"/>
    </source>
</evidence>
<keyword evidence="10 19" id="KW-0808">Transferase</keyword>
<dbReference type="GO" id="GO:0005886">
    <property type="term" value="C:plasma membrane"/>
    <property type="evidence" value="ECO:0007669"/>
    <property type="project" value="UniProtKB-SubCell"/>
</dbReference>
<evidence type="ECO:0000256" key="4">
    <source>
        <dbReference type="ARBA" id="ARBA00008822"/>
    </source>
</evidence>
<keyword evidence="8 19" id="KW-0554">One-carbon metabolism</keyword>
<dbReference type="GO" id="GO:0019386">
    <property type="term" value="P:methanogenesis, from carbon dioxide"/>
    <property type="evidence" value="ECO:0007669"/>
    <property type="project" value="UniProtKB-UniRule"/>
</dbReference>
<dbReference type="InterPro" id="IPR005779">
    <property type="entry name" value="MeTrfase_D"/>
</dbReference>
<dbReference type="UniPathway" id="UPA00640">
    <property type="reaction ID" value="UER00698"/>
</dbReference>
<dbReference type="GO" id="GO:0032259">
    <property type="term" value="P:methylation"/>
    <property type="evidence" value="ECO:0007669"/>
    <property type="project" value="UniProtKB-KW"/>
</dbReference>
<evidence type="ECO:0000256" key="9">
    <source>
        <dbReference type="ARBA" id="ARBA00022603"/>
    </source>
</evidence>
<organism evidence="20">
    <name type="scientific">Candidatus Methanophagaceae archaeon ANME-1 ERB6</name>
    <dbReference type="NCBI Taxonomy" id="2759912"/>
    <lineage>
        <taxon>Archaea</taxon>
        <taxon>Methanobacteriati</taxon>
        <taxon>Methanobacteriota</taxon>
        <taxon>Stenosarchaea group</taxon>
        <taxon>Methanomicrobia</taxon>
        <taxon>Candidatus Methanophagales</taxon>
        <taxon>Candidatus Methanophagaceae</taxon>
    </lineage>
</organism>
<evidence type="ECO:0000256" key="19">
    <source>
        <dbReference type="HAMAP-Rule" id="MF_01097"/>
    </source>
</evidence>
<comment type="pathway">
    <text evidence="3 19">One-carbon metabolism; methanogenesis from CO(2); methyl-coenzyme M from 5,10-methylene-5,6,7,8-tetrahydromethanopterin: step 2/2.</text>
</comment>
<evidence type="ECO:0000256" key="13">
    <source>
        <dbReference type="ARBA" id="ARBA00022989"/>
    </source>
</evidence>
<dbReference type="GO" id="GO:0030269">
    <property type="term" value="F:tetrahydromethanopterin S-methyltransferase activity"/>
    <property type="evidence" value="ECO:0007669"/>
    <property type="project" value="UniProtKB-UniRule"/>
</dbReference>
<evidence type="ECO:0000256" key="7">
    <source>
        <dbReference type="ARBA" id="ARBA00022475"/>
    </source>
</evidence>
<evidence type="ECO:0000256" key="1">
    <source>
        <dbReference type="ARBA" id="ARBA00002533"/>
    </source>
</evidence>
<feature type="transmembrane region" description="Helical" evidence="19">
    <location>
        <begin position="141"/>
        <end position="164"/>
    </location>
</feature>
<dbReference type="EMBL" id="MT631500">
    <property type="protein sequence ID" value="QNO52047.1"/>
    <property type="molecule type" value="Genomic_DNA"/>
</dbReference>
<protein>
    <recommendedName>
        <fullName evidence="6 19">Tetrahydromethanopterin S-methyltransferase subunit D</fullName>
        <ecNumber evidence="18 19">7.2.1.4</ecNumber>
    </recommendedName>
    <alternativeName>
        <fullName evidence="16 19">N5-methyltetrahydromethanopterin--coenzyme M methyltransferase subunit D</fullName>
    </alternativeName>
</protein>
<dbReference type="GO" id="GO:0006730">
    <property type="term" value="P:one-carbon metabolic process"/>
    <property type="evidence" value="ECO:0007669"/>
    <property type="project" value="UniProtKB-UniRule"/>
</dbReference>
<sequence length="244" mass="24724">MEPITVYLLVLVCIIIGGLLSSLAVHLMPVGGAPAAMSTATGIATGCVMLMTGAAVTGLFTASTVASFWVTEPPSVILVALSGAVGSMLMMGFTMFVGNLIYIFGAGIVPCSGRVAVDPITKESQTEYKTPRTDGHGVPTASYVSGILGGFSGGFGGALIYVMLVSDSYAHFSVATAGIVAMGIFIANAIIAAYNIGGTIEGFHDPKFKARIRTGLTCSLIVSALCGVIVVIAMLTGTLVGGVM</sequence>
<comment type="function">
    <text evidence="1 19">Part of a complex that catalyzes the formation of methyl-coenzyme M and tetrahydromethanopterin from coenzyme M and methyl-tetrahydromethanopterin. This is an energy-conserving, sodium-ion translocating step.</text>
</comment>
<reference evidence="20" key="1">
    <citation type="submission" date="2020-06" db="EMBL/GenBank/DDBJ databases">
        <title>Unique genomic features of the anaerobic methanotrophic archaea.</title>
        <authorList>
            <person name="Chadwick G.L."/>
            <person name="Skennerton C.T."/>
            <person name="Laso-Perez R."/>
            <person name="Leu A.O."/>
            <person name="Speth D.R."/>
            <person name="Yu H."/>
            <person name="Morgan-Lang C."/>
            <person name="Hatzenpichler R."/>
            <person name="Goudeau D."/>
            <person name="Malmstrom R."/>
            <person name="Brazelton W.J."/>
            <person name="Woyke T."/>
            <person name="Hallam S.J."/>
            <person name="Tyson G.W."/>
            <person name="Wegener G."/>
            <person name="Boetius A."/>
            <person name="Orphan V."/>
        </authorList>
    </citation>
    <scope>NUCLEOTIDE SEQUENCE</scope>
</reference>
<evidence type="ECO:0000313" key="20">
    <source>
        <dbReference type="EMBL" id="QNO51772.1"/>
    </source>
</evidence>
<keyword evidence="12 19" id="KW-1278">Translocase</keyword>
<feature type="transmembrane region" description="Helical" evidence="19">
    <location>
        <begin position="6"/>
        <end position="28"/>
    </location>
</feature>
<feature type="transmembrane region" description="Helical" evidence="19">
    <location>
        <begin position="40"/>
        <end position="70"/>
    </location>
</feature>
<dbReference type="EMBL" id="MT631478">
    <property type="protein sequence ID" value="QNO51772.1"/>
    <property type="molecule type" value="Genomic_DNA"/>
</dbReference>
<gene>
    <name evidence="19 20" type="primary">mtrD</name>
    <name evidence="21" type="ORF">IPGHNFGK_00003</name>
    <name evidence="20" type="ORF">PFGANNDM_00007</name>
</gene>
<dbReference type="AlphaFoldDB" id="A0A7G9YUT8"/>
<feature type="transmembrane region" description="Helical" evidence="19">
    <location>
        <begin position="76"/>
        <end position="104"/>
    </location>
</feature>
<keyword evidence="11 19" id="KW-0812">Transmembrane</keyword>
<evidence type="ECO:0000256" key="3">
    <source>
        <dbReference type="ARBA" id="ARBA00004839"/>
    </source>
</evidence>
<feature type="transmembrane region" description="Helical" evidence="19">
    <location>
        <begin position="215"/>
        <end position="240"/>
    </location>
</feature>
<keyword evidence="14 19" id="KW-0484">Methanogenesis</keyword>
<comment type="subunit">
    <text evidence="5 19">The complex is composed of 8 subunits; MtrA, MtrB, MtrC, MtrD, MtrE, MtrF, MtrG and MtrH.</text>
</comment>
<evidence type="ECO:0000256" key="10">
    <source>
        <dbReference type="ARBA" id="ARBA00022679"/>
    </source>
</evidence>
<dbReference type="EC" id="7.2.1.4" evidence="18 19"/>
<keyword evidence="9 19" id="KW-0489">Methyltransferase</keyword>
<dbReference type="HAMAP" id="MF_01097">
    <property type="entry name" value="MtrD"/>
    <property type="match status" value="1"/>
</dbReference>
<evidence type="ECO:0000313" key="21">
    <source>
        <dbReference type="EMBL" id="QNO52047.1"/>
    </source>
</evidence>
<dbReference type="PIRSF" id="PIRSF016552">
    <property type="entry name" value="MtrD"/>
    <property type="match status" value="1"/>
</dbReference>
<evidence type="ECO:0000256" key="12">
    <source>
        <dbReference type="ARBA" id="ARBA00022967"/>
    </source>
</evidence>
<evidence type="ECO:0000256" key="14">
    <source>
        <dbReference type="ARBA" id="ARBA00022994"/>
    </source>
</evidence>
<keyword evidence="15 19" id="KW-0472">Membrane</keyword>
<keyword evidence="13 19" id="KW-1133">Transmembrane helix</keyword>
<dbReference type="GO" id="GO:0005737">
    <property type="term" value="C:cytoplasm"/>
    <property type="evidence" value="ECO:0007669"/>
    <property type="project" value="InterPro"/>
</dbReference>
<evidence type="ECO:0000256" key="16">
    <source>
        <dbReference type="ARBA" id="ARBA00029820"/>
    </source>
</evidence>
<evidence type="ECO:0000256" key="5">
    <source>
        <dbReference type="ARBA" id="ARBA00011616"/>
    </source>
</evidence>